<evidence type="ECO:0000256" key="6">
    <source>
        <dbReference type="ARBA" id="ARBA00038001"/>
    </source>
</evidence>
<name>A0ABX2IEB6_9RHOO</name>
<keyword evidence="2" id="KW-0479">Metal-binding</keyword>
<dbReference type="PANTHER" id="PTHR21496:SF0">
    <property type="entry name" value="RIESKE DOMAIN-CONTAINING PROTEIN"/>
    <property type="match status" value="1"/>
</dbReference>
<evidence type="ECO:0000313" key="8">
    <source>
        <dbReference type="EMBL" id="NSL54888.1"/>
    </source>
</evidence>
<sequence length="109" mass="12049">MSYQTLCKKSMLFPGEMLPCKLGSTEIVVLWPERGRPRAFDARCPHEDVSLLQGVFEGNMLICSAHGWVFDSHSGEGLSPTGCELREYPIRVAGEHIEVDLDDEGAEPA</sequence>
<evidence type="ECO:0000256" key="1">
    <source>
        <dbReference type="ARBA" id="ARBA00022714"/>
    </source>
</evidence>
<dbReference type="PANTHER" id="PTHR21496">
    <property type="entry name" value="FERREDOXIN-RELATED"/>
    <property type="match status" value="1"/>
</dbReference>
<keyword evidence="4" id="KW-0411">Iron-sulfur</keyword>
<feature type="domain" description="Rieske" evidence="7">
    <location>
        <begin position="4"/>
        <end position="99"/>
    </location>
</feature>
<evidence type="ECO:0000313" key="9">
    <source>
        <dbReference type="Proteomes" id="UP000778523"/>
    </source>
</evidence>
<evidence type="ECO:0000256" key="5">
    <source>
        <dbReference type="ARBA" id="ARBA00034078"/>
    </source>
</evidence>
<proteinExistence type="inferred from homology"/>
<dbReference type="InterPro" id="IPR036922">
    <property type="entry name" value="Rieske_2Fe-2S_sf"/>
</dbReference>
<protein>
    <submittedName>
        <fullName evidence="8">Rieske 2Fe-2S domain-containing protein</fullName>
    </submittedName>
</protein>
<organism evidence="8 9">
    <name type="scientific">Uliginosibacterium aquaticum</name>
    <dbReference type="NCBI Taxonomy" id="2731212"/>
    <lineage>
        <taxon>Bacteria</taxon>
        <taxon>Pseudomonadati</taxon>
        <taxon>Pseudomonadota</taxon>
        <taxon>Betaproteobacteria</taxon>
        <taxon>Rhodocyclales</taxon>
        <taxon>Zoogloeaceae</taxon>
        <taxon>Uliginosibacterium</taxon>
    </lineage>
</organism>
<comment type="cofactor">
    <cofactor evidence="5">
        <name>[2Fe-2S] cluster</name>
        <dbReference type="ChEBI" id="CHEBI:190135"/>
    </cofactor>
</comment>
<comment type="caution">
    <text evidence="8">The sequence shown here is derived from an EMBL/GenBank/DDBJ whole genome shotgun (WGS) entry which is preliminary data.</text>
</comment>
<accession>A0ABX2IEB6</accession>
<keyword evidence="1" id="KW-0001">2Fe-2S</keyword>
<keyword evidence="9" id="KW-1185">Reference proteome</keyword>
<dbReference type="InterPro" id="IPR017941">
    <property type="entry name" value="Rieske_2Fe-2S"/>
</dbReference>
<dbReference type="Pfam" id="PF00355">
    <property type="entry name" value="Rieske"/>
    <property type="match status" value="1"/>
</dbReference>
<evidence type="ECO:0000259" key="7">
    <source>
        <dbReference type="PROSITE" id="PS51296"/>
    </source>
</evidence>
<dbReference type="SUPFAM" id="SSF50022">
    <property type="entry name" value="ISP domain"/>
    <property type="match status" value="1"/>
</dbReference>
<evidence type="ECO:0000256" key="2">
    <source>
        <dbReference type="ARBA" id="ARBA00022723"/>
    </source>
</evidence>
<dbReference type="Gene3D" id="2.102.10.10">
    <property type="entry name" value="Rieske [2Fe-2S] iron-sulphur domain"/>
    <property type="match status" value="1"/>
</dbReference>
<dbReference type="Proteomes" id="UP000778523">
    <property type="component" value="Unassembled WGS sequence"/>
</dbReference>
<dbReference type="EMBL" id="JABCSC020000002">
    <property type="protein sequence ID" value="NSL54888.1"/>
    <property type="molecule type" value="Genomic_DNA"/>
</dbReference>
<evidence type="ECO:0000256" key="3">
    <source>
        <dbReference type="ARBA" id="ARBA00023004"/>
    </source>
</evidence>
<evidence type="ECO:0000256" key="4">
    <source>
        <dbReference type="ARBA" id="ARBA00023014"/>
    </source>
</evidence>
<reference evidence="8 9" key="1">
    <citation type="submission" date="2020-06" db="EMBL/GenBank/DDBJ databases">
        <title>Draft genome of Uliginosibacterium sp. IMCC34675.</title>
        <authorList>
            <person name="Song J."/>
        </authorList>
    </citation>
    <scope>NUCLEOTIDE SEQUENCE [LARGE SCALE GENOMIC DNA]</scope>
    <source>
        <strain evidence="8 9">IMCC34675</strain>
    </source>
</reference>
<keyword evidence="3" id="KW-0408">Iron</keyword>
<gene>
    <name evidence="8" type="ORF">HJ583_007620</name>
</gene>
<comment type="similarity">
    <text evidence="6">Belongs to the bacterial ring-hydroxylating dioxygenase ferredoxin component family.</text>
</comment>
<dbReference type="PROSITE" id="PS51296">
    <property type="entry name" value="RIESKE"/>
    <property type="match status" value="1"/>
</dbReference>